<dbReference type="PATRIC" id="fig|1365176.7.peg.1816"/>
<reference evidence="1 2" key="1">
    <citation type="journal article" date="2013" name="Genome Announc.">
        <title>Complete Genomic Sequence of 'Thermofilum adornatus' Strain 1910bT, a Hyperthermophilic Anaerobic Organotrophic Crenarchaeon.</title>
        <authorList>
            <person name="Dominova I.N."/>
            <person name="Kublanov I.V."/>
            <person name="Podosokorskaya O.A."/>
            <person name="Derbikova K.S."/>
            <person name="Patrushev M.V."/>
            <person name="Toshchakov S.V."/>
        </authorList>
    </citation>
    <scope>NUCLEOTIDE SEQUENCE [LARGE SCALE GENOMIC DNA]</scope>
    <source>
        <strain evidence="2">1910b</strain>
    </source>
</reference>
<accession>S5ZG62</accession>
<organism evidence="1 2">
    <name type="scientific">Thermofilum adornatum</name>
    <dbReference type="NCBI Taxonomy" id="1365176"/>
    <lineage>
        <taxon>Archaea</taxon>
        <taxon>Thermoproteota</taxon>
        <taxon>Thermoprotei</taxon>
        <taxon>Thermofilales</taxon>
        <taxon>Thermofilaceae</taxon>
        <taxon>Thermofilum</taxon>
    </lineage>
</organism>
<name>S5ZG62_9CREN</name>
<protein>
    <submittedName>
        <fullName evidence="1">Uncharacterized protein</fullName>
    </submittedName>
</protein>
<dbReference type="AlphaFoldDB" id="S5ZG62"/>
<gene>
    <name evidence="1" type="ORF">N186_09160</name>
</gene>
<proteinExistence type="predicted"/>
<keyword evidence="2" id="KW-1185">Reference proteome</keyword>
<dbReference type="HOGENOM" id="CLU_1275393_0_0_2"/>
<evidence type="ECO:0000313" key="1">
    <source>
        <dbReference type="EMBL" id="AGT36168.1"/>
    </source>
</evidence>
<evidence type="ECO:0000313" key="2">
    <source>
        <dbReference type="Proteomes" id="UP000015543"/>
    </source>
</evidence>
<dbReference type="KEGG" id="thb:N186_09160"/>
<dbReference type="Proteomes" id="UP000015543">
    <property type="component" value="Chromosome"/>
</dbReference>
<sequence>MQAPHTYCCPERGSQNMRVVFKSGIKDLFDLIQGEFKLALKEDNTQKAKIEYDEEKLIFLTGTGNKWFTKTDEKGDVYLGYEGTRKDFIELRPFQNLYWLSSSEDKATLGYVDDWTFIEYVDPILGNVYLIERIPKRIRDFTLKLVEYKTSLPPEWDVQWYELIEITSTKTIKAVQPQKITELLQSQDGYIAFIKSQNSTPRVMAPCKDQCEDIKD</sequence>
<dbReference type="EMBL" id="CP006646">
    <property type="protein sequence ID" value="AGT36168.1"/>
    <property type="molecule type" value="Genomic_DNA"/>
</dbReference>